<evidence type="ECO:0000313" key="2">
    <source>
        <dbReference type="Proteomes" id="UP000789759"/>
    </source>
</evidence>
<dbReference type="OrthoDB" id="2438904at2759"/>
<comment type="caution">
    <text evidence="1">The sequence shown here is derived from an EMBL/GenBank/DDBJ whole genome shotgun (WGS) entry which is preliminary data.</text>
</comment>
<dbReference type="AlphaFoldDB" id="A0A9N8VR71"/>
<accession>A0A9N8VR71</accession>
<name>A0A9N8VR71_9GLOM</name>
<sequence length="367" mass="41699">MINNITIKQTCIDIPDFLAKLRLYLQNQGINLADNVEGPPMRREVAIGYLRGCKLVAVNGRTAVQIKNQALNEALGQPSNAIVKLRAVKGPWDEDWRIAGGRPTNIAVNAPNANNGTIVVVAGIHFSQAIWWLKIHFPKVEEELQDLQYGTIRKGNMTIDELYRKLPEELHNKFLDALPIPWLEKAEDISEHLPLDELAKKLYEIELQRIARHKKDRIPDSLVSQQASREIYELLPIPALQQQGISLKDMQKQAVAQKAQAPASQTVKPVRQPRGLLPSLQTEEGMENFHLSQYLNNLGIFSTEDFDRNYPIKPFQKPHQGRLYSSNQNARMDRIESKVDEISQITSQFGKMMLDNKKLLAKSNSIY</sequence>
<protein>
    <submittedName>
        <fullName evidence="1">631_t:CDS:1</fullName>
    </submittedName>
</protein>
<keyword evidence="2" id="KW-1185">Reference proteome</keyword>
<organism evidence="1 2">
    <name type="scientific">Cetraspora pellucida</name>
    <dbReference type="NCBI Taxonomy" id="1433469"/>
    <lineage>
        <taxon>Eukaryota</taxon>
        <taxon>Fungi</taxon>
        <taxon>Fungi incertae sedis</taxon>
        <taxon>Mucoromycota</taxon>
        <taxon>Glomeromycotina</taxon>
        <taxon>Glomeromycetes</taxon>
        <taxon>Diversisporales</taxon>
        <taxon>Gigasporaceae</taxon>
        <taxon>Cetraspora</taxon>
    </lineage>
</organism>
<gene>
    <name evidence="1" type="ORF">CPELLU_LOCUS557</name>
</gene>
<reference evidence="1" key="1">
    <citation type="submission" date="2021-06" db="EMBL/GenBank/DDBJ databases">
        <authorList>
            <person name="Kallberg Y."/>
            <person name="Tangrot J."/>
            <person name="Rosling A."/>
        </authorList>
    </citation>
    <scope>NUCLEOTIDE SEQUENCE</scope>
    <source>
        <strain evidence="1">FL966</strain>
    </source>
</reference>
<dbReference type="Proteomes" id="UP000789759">
    <property type="component" value="Unassembled WGS sequence"/>
</dbReference>
<proteinExistence type="predicted"/>
<evidence type="ECO:0000313" key="1">
    <source>
        <dbReference type="EMBL" id="CAG8459553.1"/>
    </source>
</evidence>
<dbReference type="EMBL" id="CAJVQA010000162">
    <property type="protein sequence ID" value="CAG8459553.1"/>
    <property type="molecule type" value="Genomic_DNA"/>
</dbReference>